<dbReference type="InterPro" id="IPR036412">
    <property type="entry name" value="HAD-like_sf"/>
</dbReference>
<organism evidence="1">
    <name type="scientific">marine sediment metagenome</name>
    <dbReference type="NCBI Taxonomy" id="412755"/>
    <lineage>
        <taxon>unclassified sequences</taxon>
        <taxon>metagenomes</taxon>
        <taxon>ecological metagenomes</taxon>
    </lineage>
</organism>
<dbReference type="EMBL" id="LAZR01002457">
    <property type="protein sequence ID" value="KKN29794.1"/>
    <property type="molecule type" value="Genomic_DNA"/>
</dbReference>
<dbReference type="InterPro" id="IPR041492">
    <property type="entry name" value="HAD_2"/>
</dbReference>
<dbReference type="SUPFAM" id="SSF56784">
    <property type="entry name" value="HAD-like"/>
    <property type="match status" value="1"/>
</dbReference>
<dbReference type="NCBIfam" id="TIGR01549">
    <property type="entry name" value="HAD-SF-IA-v1"/>
    <property type="match status" value="1"/>
</dbReference>
<reference evidence="1" key="1">
    <citation type="journal article" date="2015" name="Nature">
        <title>Complex archaea that bridge the gap between prokaryotes and eukaryotes.</title>
        <authorList>
            <person name="Spang A."/>
            <person name="Saw J.H."/>
            <person name="Jorgensen S.L."/>
            <person name="Zaremba-Niedzwiedzka K."/>
            <person name="Martijn J."/>
            <person name="Lind A.E."/>
            <person name="van Eijk R."/>
            <person name="Schleper C."/>
            <person name="Guy L."/>
            <person name="Ettema T.J."/>
        </authorList>
    </citation>
    <scope>NUCLEOTIDE SEQUENCE</scope>
</reference>
<proteinExistence type="predicted"/>
<dbReference type="InterPro" id="IPR050155">
    <property type="entry name" value="HAD-like_hydrolase_sf"/>
</dbReference>
<dbReference type="SFLD" id="SFLDS00003">
    <property type="entry name" value="Haloacid_Dehalogenase"/>
    <property type="match status" value="1"/>
</dbReference>
<accession>A0A0F9PI11</accession>
<protein>
    <recommendedName>
        <fullName evidence="2">HAD family hydrolase</fullName>
    </recommendedName>
</protein>
<dbReference type="GO" id="GO:0006281">
    <property type="term" value="P:DNA repair"/>
    <property type="evidence" value="ECO:0007669"/>
    <property type="project" value="TreeGrafter"/>
</dbReference>
<dbReference type="PANTHER" id="PTHR43434:SF1">
    <property type="entry name" value="PHOSPHOGLYCOLATE PHOSPHATASE"/>
    <property type="match status" value="1"/>
</dbReference>
<dbReference type="InterPro" id="IPR023214">
    <property type="entry name" value="HAD_sf"/>
</dbReference>
<name>A0A0F9PI11_9ZZZZ</name>
<evidence type="ECO:0008006" key="2">
    <source>
        <dbReference type="Google" id="ProtNLM"/>
    </source>
</evidence>
<comment type="caution">
    <text evidence="1">The sequence shown here is derived from an EMBL/GenBank/DDBJ whole genome shotgun (WGS) entry which is preliminary data.</text>
</comment>
<dbReference type="AlphaFoldDB" id="A0A0F9PI11"/>
<evidence type="ECO:0000313" key="1">
    <source>
        <dbReference type="EMBL" id="KKN29794.1"/>
    </source>
</evidence>
<dbReference type="GO" id="GO:0008967">
    <property type="term" value="F:phosphoglycolate phosphatase activity"/>
    <property type="evidence" value="ECO:0007669"/>
    <property type="project" value="TreeGrafter"/>
</dbReference>
<dbReference type="SFLD" id="SFLDG01129">
    <property type="entry name" value="C1.5:_HAD__Beta-PGM__Phosphata"/>
    <property type="match status" value="1"/>
</dbReference>
<dbReference type="Gene3D" id="3.40.50.1000">
    <property type="entry name" value="HAD superfamily/HAD-like"/>
    <property type="match status" value="1"/>
</dbReference>
<sequence>MNNTIKQGISFKNKKVIIFDLDGTIVRLTADWMSLKEILVIKYKEIYEENRDFENISACLSKIVELKDRQVLEDFFNIIKQFEFKNIKNNEPIEETIFFLKKCKLFGVIKGAKFAILSLNMRNTIVESLKLVGVYEKFDFIVGREDVSSWKPAPEGLIRIKNHFRIGKDKMIYFGDLEKDIMTGKNAGVEAYLIDDLINLVNIKRK</sequence>
<gene>
    <name evidence="1" type="ORF">LCGC14_0840420</name>
</gene>
<dbReference type="InterPro" id="IPR006439">
    <property type="entry name" value="HAD-SF_hydro_IA"/>
</dbReference>
<dbReference type="PANTHER" id="PTHR43434">
    <property type="entry name" value="PHOSPHOGLYCOLATE PHOSPHATASE"/>
    <property type="match status" value="1"/>
</dbReference>
<dbReference type="Gene3D" id="1.10.150.240">
    <property type="entry name" value="Putative phosphatase, domain 2"/>
    <property type="match status" value="1"/>
</dbReference>
<dbReference type="InterPro" id="IPR023198">
    <property type="entry name" value="PGP-like_dom2"/>
</dbReference>
<dbReference type="Pfam" id="PF13419">
    <property type="entry name" value="HAD_2"/>
    <property type="match status" value="1"/>
</dbReference>